<name>A0ABT9P5T1_9ACTN</name>
<organism evidence="1 2">
    <name type="scientific">Kineosporia succinea</name>
    <dbReference type="NCBI Taxonomy" id="84632"/>
    <lineage>
        <taxon>Bacteria</taxon>
        <taxon>Bacillati</taxon>
        <taxon>Actinomycetota</taxon>
        <taxon>Actinomycetes</taxon>
        <taxon>Kineosporiales</taxon>
        <taxon>Kineosporiaceae</taxon>
        <taxon>Kineosporia</taxon>
    </lineage>
</organism>
<evidence type="ECO:0000313" key="2">
    <source>
        <dbReference type="Proteomes" id="UP001235712"/>
    </source>
</evidence>
<comment type="caution">
    <text evidence="1">The sequence shown here is derived from an EMBL/GenBank/DDBJ whole genome shotgun (WGS) entry which is preliminary data.</text>
</comment>
<accession>A0ABT9P5T1</accession>
<protein>
    <submittedName>
        <fullName evidence="1">Uncharacterized protein</fullName>
    </submittedName>
</protein>
<evidence type="ECO:0000313" key="1">
    <source>
        <dbReference type="EMBL" id="MDP9828051.1"/>
    </source>
</evidence>
<dbReference type="RefSeq" id="WP_307244836.1">
    <property type="nucleotide sequence ID" value="NZ_JAUSQZ010000001.1"/>
</dbReference>
<reference evidence="1 2" key="1">
    <citation type="submission" date="2023-07" db="EMBL/GenBank/DDBJ databases">
        <title>Sequencing the genomes of 1000 actinobacteria strains.</title>
        <authorList>
            <person name="Klenk H.-P."/>
        </authorList>
    </citation>
    <scope>NUCLEOTIDE SEQUENCE [LARGE SCALE GENOMIC DNA]</scope>
    <source>
        <strain evidence="1 2">DSM 44388</strain>
    </source>
</reference>
<sequence>MIVATNLPVRCLNSSCPAPADTSVPIAEAAPGVLALPRLLCAGCRHEVHNVTEEGAPDA</sequence>
<proteinExistence type="predicted"/>
<dbReference type="EMBL" id="JAUSQZ010000001">
    <property type="protein sequence ID" value="MDP9828051.1"/>
    <property type="molecule type" value="Genomic_DNA"/>
</dbReference>
<dbReference type="Proteomes" id="UP001235712">
    <property type="component" value="Unassembled WGS sequence"/>
</dbReference>
<keyword evidence="2" id="KW-1185">Reference proteome</keyword>
<gene>
    <name evidence="1" type="ORF">J2S57_003800</name>
</gene>